<dbReference type="GO" id="GO:0022857">
    <property type="term" value="F:transmembrane transporter activity"/>
    <property type="evidence" value="ECO:0007669"/>
    <property type="project" value="InterPro"/>
</dbReference>
<keyword evidence="5 6" id="KW-0472">Membrane</keyword>
<feature type="transmembrane region" description="Helical" evidence="6">
    <location>
        <begin position="315"/>
        <end position="336"/>
    </location>
</feature>
<gene>
    <name evidence="9" type="ORF">HPP92_006693</name>
</gene>
<comment type="subcellular location">
    <subcellularLocation>
        <location evidence="1 6">Membrane</location>
        <topology evidence="1 6">Multi-pass membrane protein</topology>
    </subcellularLocation>
</comment>
<feature type="transmembrane region" description="Helical" evidence="6">
    <location>
        <begin position="78"/>
        <end position="97"/>
    </location>
</feature>
<evidence type="ECO:0000256" key="7">
    <source>
        <dbReference type="SAM" id="MobiDB-lite"/>
    </source>
</evidence>
<feature type="compositionally biased region" description="Polar residues" evidence="7">
    <location>
        <begin position="369"/>
        <end position="378"/>
    </location>
</feature>
<evidence type="ECO:0000256" key="4">
    <source>
        <dbReference type="ARBA" id="ARBA00022989"/>
    </source>
</evidence>
<feature type="transmembrane region" description="Helical" evidence="6">
    <location>
        <begin position="225"/>
        <end position="246"/>
    </location>
</feature>
<sequence length="387" mass="42011">MAEEANNEGRRCCSFFKTCKPYLAMVFVQFGYAGLSLISKISLNHGMSHYVLVVYRHAFATISIAPFAIFLERKDKPKLTFAICIKIFALALIGPVIDQNLYYAGLQFTSPTFASAMCNVMPAVTFLMAVLCRMEKVDLKKVIYQAKVVGTVVTVAGAMVMTLYKGPIVDLLWTKHLRAGNVVAAAPAADKEWIKGSIFLILSTFAWASFFILQTATIHVYSAQLSLTTLICFVGTLQGIGVTLVMERGKAGSWAIGLDMNLLAAAYAGIVNSSITYYLQGLVIEKKGPVFASAFSPLTMIIVAIMGSFVLAEDIYLGGTLGAVLIVGGLYSVLWGKQREMNEKEKEAMVLPLVLRSSTSQDTSETDQVEINTSTLQTKAAPPPSNN</sequence>
<evidence type="ECO:0000256" key="6">
    <source>
        <dbReference type="RuleBase" id="RU363077"/>
    </source>
</evidence>
<dbReference type="PANTHER" id="PTHR31218">
    <property type="entry name" value="WAT1-RELATED PROTEIN"/>
    <property type="match status" value="1"/>
</dbReference>
<evidence type="ECO:0000256" key="1">
    <source>
        <dbReference type="ARBA" id="ARBA00004141"/>
    </source>
</evidence>
<accession>A0A835V742</accession>
<feature type="region of interest" description="Disordered" evidence="7">
    <location>
        <begin position="358"/>
        <end position="387"/>
    </location>
</feature>
<evidence type="ECO:0000313" key="10">
    <source>
        <dbReference type="Proteomes" id="UP000636800"/>
    </source>
</evidence>
<feature type="domain" description="EamA" evidence="8">
    <location>
        <begin position="195"/>
        <end position="334"/>
    </location>
</feature>
<dbReference type="GO" id="GO:0016020">
    <property type="term" value="C:membrane"/>
    <property type="evidence" value="ECO:0007669"/>
    <property type="project" value="UniProtKB-SubCell"/>
</dbReference>
<evidence type="ECO:0000313" key="9">
    <source>
        <dbReference type="EMBL" id="KAG0487882.1"/>
    </source>
</evidence>
<dbReference type="Proteomes" id="UP000636800">
    <property type="component" value="Chromosome 3"/>
</dbReference>
<dbReference type="InterPro" id="IPR037185">
    <property type="entry name" value="EmrE-like"/>
</dbReference>
<evidence type="ECO:0000256" key="5">
    <source>
        <dbReference type="ARBA" id="ARBA00023136"/>
    </source>
</evidence>
<dbReference type="SUPFAM" id="SSF103481">
    <property type="entry name" value="Multidrug resistance efflux transporter EmrE"/>
    <property type="match status" value="2"/>
</dbReference>
<protein>
    <recommendedName>
        <fullName evidence="6">WAT1-related protein</fullName>
    </recommendedName>
</protein>
<feature type="transmembrane region" description="Helical" evidence="6">
    <location>
        <begin position="112"/>
        <end position="132"/>
    </location>
</feature>
<feature type="transmembrane region" description="Helical" evidence="6">
    <location>
        <begin position="252"/>
        <end position="278"/>
    </location>
</feature>
<feature type="transmembrane region" description="Helical" evidence="6">
    <location>
        <begin position="50"/>
        <end position="71"/>
    </location>
</feature>
<comment type="caution">
    <text evidence="9">The sequence shown here is derived from an EMBL/GenBank/DDBJ whole genome shotgun (WGS) entry which is preliminary data.</text>
</comment>
<name>A0A835V742_VANPL</name>
<feature type="domain" description="EamA" evidence="8">
    <location>
        <begin position="22"/>
        <end position="161"/>
    </location>
</feature>
<reference evidence="9 10" key="1">
    <citation type="journal article" date="2020" name="Nat. Food">
        <title>A phased Vanilla planifolia genome enables genetic improvement of flavour and production.</title>
        <authorList>
            <person name="Hasing T."/>
            <person name="Tang H."/>
            <person name="Brym M."/>
            <person name="Khazi F."/>
            <person name="Huang T."/>
            <person name="Chambers A.H."/>
        </authorList>
    </citation>
    <scope>NUCLEOTIDE SEQUENCE [LARGE SCALE GENOMIC DNA]</scope>
    <source>
        <tissue evidence="9">Leaf</tissue>
    </source>
</reference>
<dbReference type="EMBL" id="JADCNL010000003">
    <property type="protein sequence ID" value="KAG0487882.1"/>
    <property type="molecule type" value="Genomic_DNA"/>
</dbReference>
<feature type="transmembrane region" description="Helical" evidence="6">
    <location>
        <begin position="21"/>
        <end position="38"/>
    </location>
</feature>
<proteinExistence type="inferred from homology"/>
<dbReference type="Pfam" id="PF00892">
    <property type="entry name" value="EamA"/>
    <property type="match status" value="2"/>
</dbReference>
<organism evidence="9 10">
    <name type="scientific">Vanilla planifolia</name>
    <name type="common">Vanilla</name>
    <dbReference type="NCBI Taxonomy" id="51239"/>
    <lineage>
        <taxon>Eukaryota</taxon>
        <taxon>Viridiplantae</taxon>
        <taxon>Streptophyta</taxon>
        <taxon>Embryophyta</taxon>
        <taxon>Tracheophyta</taxon>
        <taxon>Spermatophyta</taxon>
        <taxon>Magnoliopsida</taxon>
        <taxon>Liliopsida</taxon>
        <taxon>Asparagales</taxon>
        <taxon>Orchidaceae</taxon>
        <taxon>Vanilloideae</taxon>
        <taxon>Vanilleae</taxon>
        <taxon>Vanilla</taxon>
    </lineage>
</organism>
<dbReference type="InterPro" id="IPR000620">
    <property type="entry name" value="EamA_dom"/>
</dbReference>
<keyword evidence="10" id="KW-1185">Reference proteome</keyword>
<dbReference type="OrthoDB" id="941679at2759"/>
<feature type="transmembrane region" description="Helical" evidence="6">
    <location>
        <begin position="144"/>
        <end position="164"/>
    </location>
</feature>
<feature type="transmembrane region" description="Helical" evidence="6">
    <location>
        <begin position="193"/>
        <end position="213"/>
    </location>
</feature>
<evidence type="ECO:0000256" key="2">
    <source>
        <dbReference type="ARBA" id="ARBA00007635"/>
    </source>
</evidence>
<keyword evidence="4 6" id="KW-1133">Transmembrane helix</keyword>
<feature type="transmembrane region" description="Helical" evidence="6">
    <location>
        <begin position="290"/>
        <end position="309"/>
    </location>
</feature>
<dbReference type="InterPro" id="IPR030184">
    <property type="entry name" value="WAT1-related"/>
</dbReference>
<keyword evidence="3 6" id="KW-0812">Transmembrane</keyword>
<comment type="similarity">
    <text evidence="2 6">Belongs to the drug/metabolite transporter (DMT) superfamily. Plant drug/metabolite exporter (P-DME) (TC 2.A.7.4) family.</text>
</comment>
<dbReference type="AlphaFoldDB" id="A0A835V742"/>
<evidence type="ECO:0000259" key="8">
    <source>
        <dbReference type="Pfam" id="PF00892"/>
    </source>
</evidence>
<evidence type="ECO:0000256" key="3">
    <source>
        <dbReference type="ARBA" id="ARBA00022692"/>
    </source>
</evidence>